<gene>
    <name evidence="1" type="ORF">SLOPH_485</name>
</gene>
<name>S7W674_SPRLO</name>
<dbReference type="AlphaFoldDB" id="S7W674"/>
<protein>
    <submittedName>
        <fullName evidence="1">Uncharacterized protein</fullName>
    </submittedName>
</protein>
<evidence type="ECO:0000313" key="1">
    <source>
        <dbReference type="EMBL" id="EPR78261.1"/>
    </source>
</evidence>
<sequence length="221" mass="26440">MKIIDDIKYILSIEDENELYTRSLQILQYISESIYSSIKEDFIFKEFINIVTNNFKKNPQIKEQLDRIEEINKKYKNKRKRVSWKSEIKSIKHYQIEQQEEIKSKLNSPIKKYNAVPKEYGKEAQIQEEREKQTVKVTNIINKQIFIPMELAEEPSKYNNVNYFSVDTVSLPCIDLSKENTTYAYDDNFNTDVNLLSKIKVKELKAKIKEMKMTRKIEEWT</sequence>
<proteinExistence type="predicted"/>
<evidence type="ECO:0000313" key="2">
    <source>
        <dbReference type="Proteomes" id="UP000014978"/>
    </source>
</evidence>
<organism evidence="1 2">
    <name type="scientific">Spraguea lophii (strain 42_110)</name>
    <name type="common">Microsporidian parasite</name>
    <dbReference type="NCBI Taxonomy" id="1358809"/>
    <lineage>
        <taxon>Eukaryota</taxon>
        <taxon>Fungi</taxon>
        <taxon>Fungi incertae sedis</taxon>
        <taxon>Microsporidia</taxon>
        <taxon>Spragueidae</taxon>
        <taxon>Spraguea</taxon>
    </lineage>
</organism>
<dbReference type="InParanoid" id="S7W674"/>
<comment type="caution">
    <text evidence="1">The sequence shown here is derived from an EMBL/GenBank/DDBJ whole genome shotgun (WGS) entry which is preliminary data.</text>
</comment>
<dbReference type="VEuPathDB" id="MicrosporidiaDB:SLOPH_485"/>
<accession>S7W674</accession>
<dbReference type="HOGENOM" id="CLU_1251392_0_0_1"/>
<keyword evidence="2" id="KW-1185">Reference proteome</keyword>
<dbReference type="Proteomes" id="UP000014978">
    <property type="component" value="Unassembled WGS sequence"/>
</dbReference>
<dbReference type="EMBL" id="ATCN01000913">
    <property type="protein sequence ID" value="EPR78261.1"/>
    <property type="molecule type" value="Genomic_DNA"/>
</dbReference>
<reference evidence="2" key="1">
    <citation type="journal article" date="2013" name="PLoS Genet.">
        <title>The genome of Spraguea lophii and the basis of host-microsporidian interactions.</title>
        <authorList>
            <person name="Campbell S.E."/>
            <person name="Williams T.A."/>
            <person name="Yousuf A."/>
            <person name="Soanes D.M."/>
            <person name="Paszkiewicz K.H."/>
            <person name="Williams B.A.P."/>
        </authorList>
    </citation>
    <scope>NUCLEOTIDE SEQUENCE [LARGE SCALE GENOMIC DNA]</scope>
    <source>
        <strain evidence="2">42_110</strain>
    </source>
</reference>